<sequence>MNMYEILLISISLLTGFLFGYLTSYVKEKGKNRATIEDTKLLTEEKEKVTSKFDLENSKRKYKYEYKSNLYIKYFNLLDELNAKSNEEAHAEFLPAISKFNASFLSSQNDPEKEMEATTEFSESILRIMAKANQSQLRFKTETSSLKIIAGAEVLKLLEETEFANDEALNRSAAMMKDLASLLISREISELNNHQSEIQETAMKLNTLKLQLREAVRKELDEI</sequence>
<organism evidence="3 4">
    <name type="scientific">Flavobacterium pectinovorum</name>
    <dbReference type="NCBI Taxonomy" id="29533"/>
    <lineage>
        <taxon>Bacteria</taxon>
        <taxon>Pseudomonadati</taxon>
        <taxon>Bacteroidota</taxon>
        <taxon>Flavobacteriia</taxon>
        <taxon>Flavobacteriales</taxon>
        <taxon>Flavobacteriaceae</taxon>
        <taxon>Flavobacterium</taxon>
    </lineage>
</organism>
<keyword evidence="2" id="KW-1133">Transmembrane helix</keyword>
<evidence type="ECO:0000256" key="2">
    <source>
        <dbReference type="SAM" id="Phobius"/>
    </source>
</evidence>
<proteinExistence type="predicted"/>
<dbReference type="AlphaFoldDB" id="A0A502EMY0"/>
<evidence type="ECO:0000313" key="3">
    <source>
        <dbReference type="EMBL" id="TPG38389.1"/>
    </source>
</evidence>
<evidence type="ECO:0000313" key="4">
    <source>
        <dbReference type="Proteomes" id="UP000319700"/>
    </source>
</evidence>
<feature type="coiled-coil region" evidence="1">
    <location>
        <begin position="191"/>
        <end position="218"/>
    </location>
</feature>
<keyword evidence="2" id="KW-0472">Membrane</keyword>
<dbReference type="RefSeq" id="WP_140508707.1">
    <property type="nucleotide sequence ID" value="NZ_RCZH01000010.1"/>
</dbReference>
<dbReference type="OrthoDB" id="1345881at2"/>
<gene>
    <name evidence="3" type="ORF">EAH81_15770</name>
</gene>
<keyword evidence="1" id="KW-0175">Coiled coil</keyword>
<dbReference type="EMBL" id="RCZH01000010">
    <property type="protein sequence ID" value="TPG38389.1"/>
    <property type="molecule type" value="Genomic_DNA"/>
</dbReference>
<name>A0A502EMY0_9FLAO</name>
<dbReference type="Proteomes" id="UP000319700">
    <property type="component" value="Unassembled WGS sequence"/>
</dbReference>
<keyword evidence="4" id="KW-1185">Reference proteome</keyword>
<comment type="caution">
    <text evidence="3">The sequence shown here is derived from an EMBL/GenBank/DDBJ whole genome shotgun (WGS) entry which is preliminary data.</text>
</comment>
<reference evidence="3 4" key="1">
    <citation type="journal article" date="2019" name="Environ. Microbiol.">
        <title>Species interactions and distinct microbial communities in high Arctic permafrost affected cryosols are associated with the CH4 and CO2 gas fluxes.</title>
        <authorList>
            <person name="Altshuler I."/>
            <person name="Hamel J."/>
            <person name="Turney S."/>
            <person name="Magnuson E."/>
            <person name="Levesque R."/>
            <person name="Greer C."/>
            <person name="Whyte L.G."/>
        </authorList>
    </citation>
    <scope>NUCLEOTIDE SEQUENCE [LARGE SCALE GENOMIC DNA]</scope>
    <source>
        <strain evidence="3 4">42</strain>
    </source>
</reference>
<keyword evidence="2" id="KW-0812">Transmembrane</keyword>
<protein>
    <submittedName>
        <fullName evidence="3">Uncharacterized protein</fullName>
    </submittedName>
</protein>
<feature type="transmembrane region" description="Helical" evidence="2">
    <location>
        <begin position="6"/>
        <end position="26"/>
    </location>
</feature>
<accession>A0A502EMY0</accession>
<evidence type="ECO:0000256" key="1">
    <source>
        <dbReference type="SAM" id="Coils"/>
    </source>
</evidence>